<evidence type="ECO:0000313" key="2">
    <source>
        <dbReference type="Proteomes" id="UP000054217"/>
    </source>
</evidence>
<reference evidence="2" key="2">
    <citation type="submission" date="2015-01" db="EMBL/GenBank/DDBJ databases">
        <title>Evolutionary Origins and Diversification of the Mycorrhizal Mutualists.</title>
        <authorList>
            <consortium name="DOE Joint Genome Institute"/>
            <consortium name="Mycorrhizal Genomics Consortium"/>
            <person name="Kohler A."/>
            <person name="Kuo A."/>
            <person name="Nagy L.G."/>
            <person name="Floudas D."/>
            <person name="Copeland A."/>
            <person name="Barry K.W."/>
            <person name="Cichocki N."/>
            <person name="Veneault-Fourrey C."/>
            <person name="LaButti K."/>
            <person name="Lindquist E.A."/>
            <person name="Lipzen A."/>
            <person name="Lundell T."/>
            <person name="Morin E."/>
            <person name="Murat C."/>
            <person name="Riley R."/>
            <person name="Ohm R."/>
            <person name="Sun H."/>
            <person name="Tunlid A."/>
            <person name="Henrissat B."/>
            <person name="Grigoriev I.V."/>
            <person name="Hibbett D.S."/>
            <person name="Martin F."/>
        </authorList>
    </citation>
    <scope>NUCLEOTIDE SEQUENCE [LARGE SCALE GENOMIC DNA]</scope>
    <source>
        <strain evidence="2">Marx 270</strain>
    </source>
</reference>
<name>A0A0C3MV06_PISTI</name>
<dbReference type="InterPro" id="IPR043502">
    <property type="entry name" value="DNA/RNA_pol_sf"/>
</dbReference>
<sequence length="74" mass="8543">MDKTFEKQHGKQHIEEFLEIAQEENLHLKISKCVFEAKEVEFLGMIIGKGRIESLPTKTDVISTWEALENLTVL</sequence>
<dbReference type="InterPro" id="IPR043128">
    <property type="entry name" value="Rev_trsase/Diguanyl_cyclase"/>
</dbReference>
<dbReference type="EMBL" id="KN832380">
    <property type="protein sequence ID" value="KIN92784.1"/>
    <property type="molecule type" value="Genomic_DNA"/>
</dbReference>
<reference evidence="1 2" key="1">
    <citation type="submission" date="2014-04" db="EMBL/GenBank/DDBJ databases">
        <authorList>
            <consortium name="DOE Joint Genome Institute"/>
            <person name="Kuo A."/>
            <person name="Kohler A."/>
            <person name="Costa M.D."/>
            <person name="Nagy L.G."/>
            <person name="Floudas D."/>
            <person name="Copeland A."/>
            <person name="Barry K.W."/>
            <person name="Cichocki N."/>
            <person name="Veneault-Fourrey C."/>
            <person name="LaButti K."/>
            <person name="Lindquist E.A."/>
            <person name="Lipzen A."/>
            <person name="Lundell T."/>
            <person name="Morin E."/>
            <person name="Murat C."/>
            <person name="Sun H."/>
            <person name="Tunlid A."/>
            <person name="Henrissat B."/>
            <person name="Grigoriev I.V."/>
            <person name="Hibbett D.S."/>
            <person name="Martin F."/>
            <person name="Nordberg H.P."/>
            <person name="Cantor M.N."/>
            <person name="Hua S.X."/>
        </authorList>
    </citation>
    <scope>NUCLEOTIDE SEQUENCE [LARGE SCALE GENOMIC DNA]</scope>
    <source>
        <strain evidence="1 2">Marx 270</strain>
    </source>
</reference>
<evidence type="ECO:0000313" key="1">
    <source>
        <dbReference type="EMBL" id="KIN92784.1"/>
    </source>
</evidence>
<accession>A0A0C3MV06</accession>
<gene>
    <name evidence="1" type="ORF">M404DRAFT_36723</name>
</gene>
<dbReference type="STRING" id="870435.A0A0C3MV06"/>
<dbReference type="InParanoid" id="A0A0C3MV06"/>
<dbReference type="OrthoDB" id="2684690at2759"/>
<dbReference type="SUPFAM" id="SSF56672">
    <property type="entry name" value="DNA/RNA polymerases"/>
    <property type="match status" value="1"/>
</dbReference>
<dbReference type="Gene3D" id="3.30.70.270">
    <property type="match status" value="1"/>
</dbReference>
<organism evidence="1 2">
    <name type="scientific">Pisolithus tinctorius Marx 270</name>
    <dbReference type="NCBI Taxonomy" id="870435"/>
    <lineage>
        <taxon>Eukaryota</taxon>
        <taxon>Fungi</taxon>
        <taxon>Dikarya</taxon>
        <taxon>Basidiomycota</taxon>
        <taxon>Agaricomycotina</taxon>
        <taxon>Agaricomycetes</taxon>
        <taxon>Agaricomycetidae</taxon>
        <taxon>Boletales</taxon>
        <taxon>Sclerodermatineae</taxon>
        <taxon>Pisolithaceae</taxon>
        <taxon>Pisolithus</taxon>
    </lineage>
</organism>
<evidence type="ECO:0008006" key="3">
    <source>
        <dbReference type="Google" id="ProtNLM"/>
    </source>
</evidence>
<dbReference type="HOGENOM" id="CLU_2688821_0_0_1"/>
<protein>
    <recommendedName>
        <fullName evidence="3">Reverse transcriptase domain-containing protein</fullName>
    </recommendedName>
</protein>
<keyword evidence="2" id="KW-1185">Reference proteome</keyword>
<dbReference type="AlphaFoldDB" id="A0A0C3MV06"/>
<dbReference type="Proteomes" id="UP000054217">
    <property type="component" value="Unassembled WGS sequence"/>
</dbReference>
<proteinExistence type="predicted"/>